<dbReference type="PANTHER" id="PTHR21666:SF270">
    <property type="entry name" value="MUREIN HYDROLASE ACTIVATOR ENVC"/>
    <property type="match status" value="1"/>
</dbReference>
<comment type="caution">
    <text evidence="3">The sequence shown here is derived from an EMBL/GenBank/DDBJ whole genome shotgun (WGS) entry which is preliminary data.</text>
</comment>
<keyword evidence="1" id="KW-1133">Transmembrane helix</keyword>
<feature type="transmembrane region" description="Helical" evidence="1">
    <location>
        <begin position="41"/>
        <end position="63"/>
    </location>
</feature>
<organism evidence="3 4">
    <name type="scientific">Granulicella aggregans</name>
    <dbReference type="NCBI Taxonomy" id="474949"/>
    <lineage>
        <taxon>Bacteria</taxon>
        <taxon>Pseudomonadati</taxon>
        <taxon>Acidobacteriota</taxon>
        <taxon>Terriglobia</taxon>
        <taxon>Terriglobales</taxon>
        <taxon>Acidobacteriaceae</taxon>
        <taxon>Granulicella</taxon>
    </lineage>
</organism>
<dbReference type="GO" id="GO:0004222">
    <property type="term" value="F:metalloendopeptidase activity"/>
    <property type="evidence" value="ECO:0007669"/>
    <property type="project" value="TreeGrafter"/>
</dbReference>
<dbReference type="CDD" id="cd12797">
    <property type="entry name" value="M23_peptidase"/>
    <property type="match status" value="1"/>
</dbReference>
<evidence type="ECO:0000313" key="4">
    <source>
        <dbReference type="Proteomes" id="UP000540989"/>
    </source>
</evidence>
<gene>
    <name evidence="3" type="ORF">HDF16_001457</name>
</gene>
<keyword evidence="3" id="KW-0378">Hydrolase</keyword>
<dbReference type="AlphaFoldDB" id="A0A7W7ZBL6"/>
<dbReference type="PANTHER" id="PTHR21666">
    <property type="entry name" value="PEPTIDASE-RELATED"/>
    <property type="match status" value="1"/>
</dbReference>
<evidence type="ECO:0000259" key="2">
    <source>
        <dbReference type="Pfam" id="PF01551"/>
    </source>
</evidence>
<dbReference type="Gene3D" id="2.70.70.10">
    <property type="entry name" value="Glucose Permease (Domain IIA)"/>
    <property type="match status" value="1"/>
</dbReference>
<dbReference type="Proteomes" id="UP000540989">
    <property type="component" value="Unassembled WGS sequence"/>
</dbReference>
<dbReference type="Pfam" id="PF01551">
    <property type="entry name" value="Peptidase_M23"/>
    <property type="match status" value="1"/>
</dbReference>
<evidence type="ECO:0000313" key="3">
    <source>
        <dbReference type="EMBL" id="MBB5056772.1"/>
    </source>
</evidence>
<sequence length="357" mass="37688">MERPDPGAGRRLNLLKKRHYILFVSTDDKGAVTKVPVPMHYAYIFVAAAVIGLFTVTGLAGSYSRMLVKMSYFNQVRKDRDLARADNAHLTEALHQKEVQTASLGSLATEVSALYGFTASKLSQVHLGGRASKSAGNAAANLVATAPLAVAAGSDAALTDESYFKSLDTFYALRTSAMSGSAARELTGNTFGRTTFLSDPDAGIVGDSFDSPGGIPSLWPVMGNISSSFGQREDPVLGNGDGEFHKGLDISAPSGTPVRATADGTVKLAGMVNGYGREVIIDHGHGLETCYGHLSAFAAMPGETVVRGQVIGYVGHSGRVTGNNLHYEVRIRNTPVNPHKYLRETMAEVGSLPPAGN</sequence>
<feature type="domain" description="M23ase beta-sheet core" evidence="2">
    <location>
        <begin position="244"/>
        <end position="338"/>
    </location>
</feature>
<dbReference type="SUPFAM" id="SSF51261">
    <property type="entry name" value="Duplicated hybrid motif"/>
    <property type="match status" value="1"/>
</dbReference>
<accession>A0A7W7ZBL6</accession>
<dbReference type="EMBL" id="JACHIP010000002">
    <property type="protein sequence ID" value="MBB5056772.1"/>
    <property type="molecule type" value="Genomic_DNA"/>
</dbReference>
<dbReference type="InterPro" id="IPR050570">
    <property type="entry name" value="Cell_wall_metabolism_enzyme"/>
</dbReference>
<dbReference type="InterPro" id="IPR016047">
    <property type="entry name" value="M23ase_b-sheet_dom"/>
</dbReference>
<dbReference type="InterPro" id="IPR011055">
    <property type="entry name" value="Dup_hybrid_motif"/>
</dbReference>
<name>A0A7W7ZBL6_9BACT</name>
<evidence type="ECO:0000256" key="1">
    <source>
        <dbReference type="SAM" id="Phobius"/>
    </source>
</evidence>
<protein>
    <submittedName>
        <fullName evidence="3">Murein DD-endopeptidase MepM/ murein hydrolase activator NlpD</fullName>
    </submittedName>
</protein>
<reference evidence="3 4" key="1">
    <citation type="submission" date="2020-08" db="EMBL/GenBank/DDBJ databases">
        <title>Genomic Encyclopedia of Type Strains, Phase IV (KMG-V): Genome sequencing to study the core and pangenomes of soil and plant-associated prokaryotes.</title>
        <authorList>
            <person name="Whitman W."/>
        </authorList>
    </citation>
    <scope>NUCLEOTIDE SEQUENCE [LARGE SCALE GENOMIC DNA]</scope>
    <source>
        <strain evidence="3 4">M8UP14</strain>
    </source>
</reference>
<proteinExistence type="predicted"/>
<keyword evidence="1" id="KW-0472">Membrane</keyword>
<keyword evidence="1" id="KW-0812">Transmembrane</keyword>
<keyword evidence="4" id="KW-1185">Reference proteome</keyword>